<organism evidence="5 6">
    <name type="scientific">Methylobrevis pamukkalensis</name>
    <dbReference type="NCBI Taxonomy" id="1439726"/>
    <lineage>
        <taxon>Bacteria</taxon>
        <taxon>Pseudomonadati</taxon>
        <taxon>Pseudomonadota</taxon>
        <taxon>Alphaproteobacteria</taxon>
        <taxon>Hyphomicrobiales</taxon>
        <taxon>Pleomorphomonadaceae</taxon>
        <taxon>Methylobrevis</taxon>
    </lineage>
</organism>
<keyword evidence="6" id="KW-1185">Reference proteome</keyword>
<dbReference type="GO" id="GO:0008168">
    <property type="term" value="F:methyltransferase activity"/>
    <property type="evidence" value="ECO:0007669"/>
    <property type="project" value="UniProtKB-KW"/>
</dbReference>
<evidence type="ECO:0000256" key="3">
    <source>
        <dbReference type="ARBA" id="ARBA00022691"/>
    </source>
</evidence>
<dbReference type="GO" id="GO:0032259">
    <property type="term" value="P:methylation"/>
    <property type="evidence" value="ECO:0007669"/>
    <property type="project" value="UniProtKB-KW"/>
</dbReference>
<evidence type="ECO:0000256" key="1">
    <source>
        <dbReference type="ARBA" id="ARBA00022603"/>
    </source>
</evidence>
<reference evidence="5 6" key="1">
    <citation type="submission" date="2016-07" db="EMBL/GenBank/DDBJ databases">
        <title>Draft Genome Sequence of Methylobrevis pamukkalensis PK2.</title>
        <authorList>
            <person name="Vasilenko O.V."/>
            <person name="Doronina N.V."/>
            <person name="Shmareva M.N."/>
            <person name="Tarlachkov S.V."/>
            <person name="Mustakhimov I."/>
            <person name="Trotsenko Y.A."/>
        </authorList>
    </citation>
    <scope>NUCLEOTIDE SEQUENCE [LARGE SCALE GENOMIC DNA]</scope>
    <source>
        <strain evidence="5 6">PK2</strain>
    </source>
</reference>
<dbReference type="PANTHER" id="PTHR43464:SF19">
    <property type="entry name" value="UBIQUINONE BIOSYNTHESIS O-METHYLTRANSFERASE, MITOCHONDRIAL"/>
    <property type="match status" value="1"/>
</dbReference>
<dbReference type="Proteomes" id="UP000094622">
    <property type="component" value="Unassembled WGS sequence"/>
</dbReference>
<dbReference type="Pfam" id="PF13649">
    <property type="entry name" value="Methyltransf_25"/>
    <property type="match status" value="1"/>
</dbReference>
<dbReference type="RefSeq" id="WP_069305644.1">
    <property type="nucleotide sequence ID" value="NZ_MCRJ01000006.1"/>
</dbReference>
<evidence type="ECO:0000256" key="2">
    <source>
        <dbReference type="ARBA" id="ARBA00022679"/>
    </source>
</evidence>
<dbReference type="OrthoDB" id="9811589at2"/>
<dbReference type="EC" id="2.1.1.234" evidence="5"/>
<dbReference type="InterPro" id="IPR041698">
    <property type="entry name" value="Methyltransf_25"/>
</dbReference>
<dbReference type="InterPro" id="IPR029063">
    <property type="entry name" value="SAM-dependent_MTases_sf"/>
</dbReference>
<dbReference type="AlphaFoldDB" id="A0A1E3H770"/>
<proteinExistence type="predicted"/>
<accession>A0A1E3H770</accession>
<feature type="domain" description="Methyltransferase" evidence="4">
    <location>
        <begin position="45"/>
        <end position="136"/>
    </location>
</feature>
<keyword evidence="2 5" id="KW-0808">Transferase</keyword>
<dbReference type="PANTHER" id="PTHR43464">
    <property type="entry name" value="METHYLTRANSFERASE"/>
    <property type="match status" value="1"/>
</dbReference>
<keyword evidence="3" id="KW-0949">S-adenosyl-L-methionine</keyword>
<dbReference type="CDD" id="cd02440">
    <property type="entry name" value="AdoMet_MTases"/>
    <property type="match status" value="1"/>
</dbReference>
<name>A0A1E3H770_9HYPH</name>
<dbReference type="EMBL" id="MCRJ01000006">
    <property type="protein sequence ID" value="ODN72177.1"/>
    <property type="molecule type" value="Genomic_DNA"/>
</dbReference>
<evidence type="ECO:0000313" key="6">
    <source>
        <dbReference type="Proteomes" id="UP000094622"/>
    </source>
</evidence>
<dbReference type="Gene3D" id="3.40.50.150">
    <property type="entry name" value="Vaccinia Virus protein VP39"/>
    <property type="match status" value="1"/>
</dbReference>
<comment type="caution">
    <text evidence="5">The sequence shown here is derived from an EMBL/GenBank/DDBJ whole genome shotgun (WGS) entry which is preliminary data.</text>
</comment>
<evidence type="ECO:0000313" key="5">
    <source>
        <dbReference type="EMBL" id="ODN72177.1"/>
    </source>
</evidence>
<gene>
    <name evidence="5" type="primary">desVI</name>
    <name evidence="5" type="ORF">A6302_00475</name>
</gene>
<sequence>MTHAQGDYDTWASLYDETLGPDYCREKLGFLERNLIPGLPPGARVLDLCCGTGQLIVPLLERGYAVTGLDGSADMLRHARRNAPAATFVQADARDFAFEAPFDGVLCTSASLNHMPSLDDLGRVFACVAACLRPGGVFVFDLNHPAQLQRHWRGQPAEGDIRPDHAWLITPRYDPATRAGAFTVDIWRRPGDETTSTAFPRMLCALLGVWRFRRLRRRMLARFSVRRPSWQHRAETYPIHGHDLSAVTALLDANGLAARIETVGGDRPLDEDHAAHFVCTKRAAATTSAATAPIAETGASR</sequence>
<keyword evidence="1 5" id="KW-0489">Methyltransferase</keyword>
<dbReference type="SUPFAM" id="SSF53335">
    <property type="entry name" value="S-adenosyl-L-methionine-dependent methyltransferases"/>
    <property type="match status" value="1"/>
</dbReference>
<evidence type="ECO:0000259" key="4">
    <source>
        <dbReference type="Pfam" id="PF13649"/>
    </source>
</evidence>
<protein>
    <submittedName>
        <fullName evidence="5">dTDP-3-amino-3,4, 6-trideoxy-alpha-D-glucopyranose</fullName>
        <ecNumber evidence="5">2.1.1.234</ecNumber>
    </submittedName>
</protein>